<sequence>MILVNGNIKVHGTPSKLKRDYGVGYKIIINKSNDQTNDIENQLRPHLRELTIERDTSGGDIVICTNEKMSSHFVDALEKLEAMKEAKQIRNYGVQNSSMEDVFLKIVRDAGETDQSETTTINIEQIASQCRHVLNNRQLESDFKFYLSQFYGLAIKTIRVRYRRWGLAGAGKTTTFRIVVGELMATEGMAFIGGQNVCRRRLTSTCHLGYCPQQNCSMDFLTVRDSLYLFARIRGVPRERIDSMVSNMISLFLLDEYVNNYTHQLSGGTKRRLHAAIALIGPPLVAILDEPTTGVDPYAQQQIQEVLLNAVKSQMTIILTSHSMDECERVCNRLGIMESGQLACLGTIQHLKSKFRQGYTINIELRSEPNNQSPLSFDH</sequence>
<dbReference type="CDD" id="cd03263">
    <property type="entry name" value="ABC_subfamily_A"/>
    <property type="match status" value="1"/>
</dbReference>
<proteinExistence type="predicted"/>
<dbReference type="AlphaFoldDB" id="A0A819BUW9"/>
<comment type="caution">
    <text evidence="2">The sequence shown here is derived from an EMBL/GenBank/DDBJ whole genome shotgun (WGS) entry which is preliminary data.</text>
</comment>
<reference evidence="2" key="1">
    <citation type="submission" date="2021-02" db="EMBL/GenBank/DDBJ databases">
        <authorList>
            <person name="Nowell W R."/>
        </authorList>
    </citation>
    <scope>NUCLEOTIDE SEQUENCE</scope>
</reference>
<organism evidence="2 3">
    <name type="scientific">Rotaria sordida</name>
    <dbReference type="NCBI Taxonomy" id="392033"/>
    <lineage>
        <taxon>Eukaryota</taxon>
        <taxon>Metazoa</taxon>
        <taxon>Spiralia</taxon>
        <taxon>Gnathifera</taxon>
        <taxon>Rotifera</taxon>
        <taxon>Eurotatoria</taxon>
        <taxon>Bdelloidea</taxon>
        <taxon>Philodinida</taxon>
        <taxon>Philodinidae</taxon>
        <taxon>Rotaria</taxon>
    </lineage>
</organism>
<evidence type="ECO:0000313" key="3">
    <source>
        <dbReference type="Proteomes" id="UP000663836"/>
    </source>
</evidence>
<evidence type="ECO:0000313" key="2">
    <source>
        <dbReference type="EMBL" id="CAF3802676.1"/>
    </source>
</evidence>
<evidence type="ECO:0000259" key="1">
    <source>
        <dbReference type="PROSITE" id="PS50893"/>
    </source>
</evidence>
<dbReference type="InterPro" id="IPR003439">
    <property type="entry name" value="ABC_transporter-like_ATP-bd"/>
</dbReference>
<feature type="domain" description="ABC transporter" evidence="1">
    <location>
        <begin position="121"/>
        <end position="364"/>
    </location>
</feature>
<dbReference type="SUPFAM" id="SSF52540">
    <property type="entry name" value="P-loop containing nucleoside triphosphate hydrolases"/>
    <property type="match status" value="1"/>
</dbReference>
<accession>A0A819BUW9</accession>
<protein>
    <recommendedName>
        <fullName evidence="1">ABC transporter domain-containing protein</fullName>
    </recommendedName>
</protein>
<feature type="non-terminal residue" evidence="2">
    <location>
        <position position="1"/>
    </location>
</feature>
<gene>
    <name evidence="2" type="ORF">JBS370_LOCUS15396</name>
</gene>
<dbReference type="PROSITE" id="PS50893">
    <property type="entry name" value="ABC_TRANSPORTER_2"/>
    <property type="match status" value="1"/>
</dbReference>
<dbReference type="GO" id="GO:0016887">
    <property type="term" value="F:ATP hydrolysis activity"/>
    <property type="evidence" value="ECO:0007669"/>
    <property type="project" value="InterPro"/>
</dbReference>
<dbReference type="Gene3D" id="3.40.50.300">
    <property type="entry name" value="P-loop containing nucleotide triphosphate hydrolases"/>
    <property type="match status" value="1"/>
</dbReference>
<dbReference type="EMBL" id="CAJOBD010001470">
    <property type="protein sequence ID" value="CAF3802676.1"/>
    <property type="molecule type" value="Genomic_DNA"/>
</dbReference>
<dbReference type="InterPro" id="IPR026082">
    <property type="entry name" value="ABCA"/>
</dbReference>
<dbReference type="GO" id="GO:0016020">
    <property type="term" value="C:membrane"/>
    <property type="evidence" value="ECO:0007669"/>
    <property type="project" value="InterPro"/>
</dbReference>
<dbReference type="GO" id="GO:0140359">
    <property type="term" value="F:ABC-type transporter activity"/>
    <property type="evidence" value="ECO:0007669"/>
    <property type="project" value="InterPro"/>
</dbReference>
<dbReference type="Proteomes" id="UP000663836">
    <property type="component" value="Unassembled WGS sequence"/>
</dbReference>
<dbReference type="PANTHER" id="PTHR19229:SF250">
    <property type="entry name" value="ABC TRANSPORTER DOMAIN-CONTAINING PROTEIN-RELATED"/>
    <property type="match status" value="1"/>
</dbReference>
<dbReference type="InterPro" id="IPR027417">
    <property type="entry name" value="P-loop_NTPase"/>
</dbReference>
<name>A0A819BUW9_9BILA</name>
<dbReference type="Pfam" id="PF00005">
    <property type="entry name" value="ABC_tran"/>
    <property type="match status" value="1"/>
</dbReference>
<dbReference type="PANTHER" id="PTHR19229">
    <property type="entry name" value="ATP-BINDING CASSETTE TRANSPORTER SUBFAMILY A ABCA"/>
    <property type="match status" value="1"/>
</dbReference>
<dbReference type="GO" id="GO:0005524">
    <property type="term" value="F:ATP binding"/>
    <property type="evidence" value="ECO:0007669"/>
    <property type="project" value="InterPro"/>
</dbReference>